<dbReference type="InterPro" id="IPR016024">
    <property type="entry name" value="ARM-type_fold"/>
</dbReference>
<dbReference type="InterPro" id="IPR011989">
    <property type="entry name" value="ARM-like"/>
</dbReference>
<dbReference type="SUPFAM" id="SSF48371">
    <property type="entry name" value="ARM repeat"/>
    <property type="match status" value="1"/>
</dbReference>
<reference evidence="1 2" key="1">
    <citation type="submission" date="2019-02" db="EMBL/GenBank/DDBJ databases">
        <title>Sequencing the genomes of 1000 actinobacteria strains.</title>
        <authorList>
            <person name="Klenk H.-P."/>
        </authorList>
    </citation>
    <scope>NUCLEOTIDE SEQUENCE [LARGE SCALE GENOMIC DNA]</scope>
    <source>
        <strain evidence="1 2">DSM 45888</strain>
    </source>
</reference>
<accession>A0A4V6ME60</accession>
<dbReference type="Pfam" id="PF13646">
    <property type="entry name" value="HEAT_2"/>
    <property type="match status" value="1"/>
</dbReference>
<gene>
    <name evidence="1" type="ORF">EV382_3917</name>
</gene>
<comment type="caution">
    <text evidence="1">The sequence shown here is derived from an EMBL/GenBank/DDBJ whole genome shotgun (WGS) entry which is preliminary data.</text>
</comment>
<dbReference type="EMBL" id="SHKK01000001">
    <property type="protein sequence ID" value="RZT80660.1"/>
    <property type="molecule type" value="Genomic_DNA"/>
</dbReference>
<name>A0A4V6ME60_9ACTN</name>
<proteinExistence type="predicted"/>
<protein>
    <submittedName>
        <fullName evidence="1">HEAT repeat protein</fullName>
    </submittedName>
</protein>
<keyword evidence="2" id="KW-1185">Reference proteome</keyword>
<evidence type="ECO:0000313" key="1">
    <source>
        <dbReference type="EMBL" id="RZT80660.1"/>
    </source>
</evidence>
<dbReference type="Proteomes" id="UP000293781">
    <property type="component" value="Unassembled WGS sequence"/>
</dbReference>
<sequence>MVADEDPPLTELVAGTDDDVWRFAETVGREQALAYAQEWIRSDEPDVRDVGFTALGAVALNYPPALDALLDHADAGCADRDACVRATVAQALGNQSSEQRCVPFLLRLLDDAEVVVRRIAIGGRPITLDEPAADDPAVMALIGRLADGDATVRDWAAFALGSQLDVDSPQIRAGLRSLLGESDTDEAYPAAEAALGLARRGDPSALAAIADRLTRPDPGSLWLRAAAELADPRLTPALVQLRTPDNEPDDPWVEGLERAIACCTAAMTDGASGVAALPPSP</sequence>
<dbReference type="Gene3D" id="1.25.10.10">
    <property type="entry name" value="Leucine-rich Repeat Variant"/>
    <property type="match status" value="1"/>
</dbReference>
<organism evidence="1 2">
    <name type="scientific">Micromonospora violae</name>
    <dbReference type="NCBI Taxonomy" id="1278207"/>
    <lineage>
        <taxon>Bacteria</taxon>
        <taxon>Bacillati</taxon>
        <taxon>Actinomycetota</taxon>
        <taxon>Actinomycetes</taxon>
        <taxon>Micromonosporales</taxon>
        <taxon>Micromonosporaceae</taxon>
        <taxon>Micromonospora</taxon>
    </lineage>
</organism>
<evidence type="ECO:0000313" key="2">
    <source>
        <dbReference type="Proteomes" id="UP000293781"/>
    </source>
</evidence>
<dbReference type="AlphaFoldDB" id="A0A4V6ME60"/>